<organism evidence="1">
    <name type="scientific">hydrothermal vent metagenome</name>
    <dbReference type="NCBI Taxonomy" id="652676"/>
    <lineage>
        <taxon>unclassified sequences</taxon>
        <taxon>metagenomes</taxon>
        <taxon>ecological metagenomes</taxon>
    </lineage>
</organism>
<dbReference type="SUPFAM" id="SSF160387">
    <property type="entry name" value="NosL/MerB-like"/>
    <property type="match status" value="1"/>
</dbReference>
<dbReference type="GO" id="GO:0018836">
    <property type="term" value="F:alkylmercury lyase activity"/>
    <property type="evidence" value="ECO:0007669"/>
    <property type="project" value="InterPro"/>
</dbReference>
<dbReference type="InterPro" id="IPR036390">
    <property type="entry name" value="WH_DNA-bd_sf"/>
</dbReference>
<dbReference type="PRINTS" id="PR01699">
    <property type="entry name" value="ORGNOHGLYASE"/>
</dbReference>
<sequence length="220" mass="24531">MRALKLNDDDLFSSILELFPPMTREEQIVSIQIYRLLAEGEPVSLARLVEASGLPEELVNAILELWNAVLYADDGMIQGYLGLGLNETGHLFEVEGTKLYTWCAWDTLFIPGLIGKRAVIKSKCPVTNENITLRVGADGAIEELDPAGAVMSILTVDKDNFDKNIIKSFCHFVHFFSSWEAGRIWAAEREGTRIVSVEDGVRLSALKNKAQYKDVLKVTK</sequence>
<reference evidence="1" key="1">
    <citation type="submission" date="2018-06" db="EMBL/GenBank/DDBJ databases">
        <authorList>
            <person name="Zhirakovskaya E."/>
        </authorList>
    </citation>
    <scope>NUCLEOTIDE SEQUENCE</scope>
</reference>
<dbReference type="Pfam" id="PF03243">
    <property type="entry name" value="MerB"/>
    <property type="match status" value="1"/>
</dbReference>
<dbReference type="Gene3D" id="3.30.450.410">
    <property type="match status" value="1"/>
</dbReference>
<dbReference type="EMBL" id="UOGE01000027">
    <property type="protein sequence ID" value="VAX17738.1"/>
    <property type="molecule type" value="Genomic_DNA"/>
</dbReference>
<evidence type="ECO:0000313" key="1">
    <source>
        <dbReference type="EMBL" id="VAX17738.1"/>
    </source>
</evidence>
<gene>
    <name evidence="1" type="ORF">MNBD_NITROSPINAE02-520</name>
</gene>
<proteinExistence type="predicted"/>
<protein>
    <submittedName>
        <fullName evidence="1">Uncharacterized protein</fullName>
    </submittedName>
</protein>
<dbReference type="InterPro" id="IPR004927">
    <property type="entry name" value="MerB"/>
</dbReference>
<accession>A0A3B1C1S1</accession>
<dbReference type="InterPro" id="IPR053717">
    <property type="entry name" value="MerB_lyase_sf"/>
</dbReference>
<dbReference type="AlphaFoldDB" id="A0A3B1C1S1"/>
<name>A0A3B1C1S1_9ZZZZ</name>
<dbReference type="SUPFAM" id="SSF46785">
    <property type="entry name" value="Winged helix' DNA-binding domain"/>
    <property type="match status" value="1"/>
</dbReference>